<dbReference type="GO" id="GO:0032259">
    <property type="term" value="P:methylation"/>
    <property type="evidence" value="ECO:0007669"/>
    <property type="project" value="UniProtKB-KW"/>
</dbReference>
<evidence type="ECO:0000256" key="2">
    <source>
        <dbReference type="ARBA" id="ARBA00022679"/>
    </source>
</evidence>
<dbReference type="EC" id="2.1.1.297" evidence="5"/>
<dbReference type="PANTHER" id="PTHR18895:SF74">
    <property type="entry name" value="MTRF1L RELEASE FACTOR GLUTAMINE METHYLTRANSFERASE"/>
    <property type="match status" value="1"/>
</dbReference>
<dbReference type="PROSITE" id="PS00092">
    <property type="entry name" value="N6_MTASE"/>
    <property type="match status" value="1"/>
</dbReference>
<feature type="domain" description="Release factor glutamine methyltransferase N-terminal" evidence="7">
    <location>
        <begin position="10"/>
        <end position="76"/>
    </location>
</feature>
<keyword evidence="2 5" id="KW-0808">Transferase</keyword>
<evidence type="ECO:0000313" key="8">
    <source>
        <dbReference type="EMBL" id="QEA14047.1"/>
    </source>
</evidence>
<name>A0A5B8S0U9_9BURK</name>
<dbReference type="HAMAP" id="MF_02126">
    <property type="entry name" value="RF_methyltr_PrmC"/>
    <property type="match status" value="1"/>
</dbReference>
<gene>
    <name evidence="5 8" type="primary">prmC</name>
    <name evidence="8" type="ORF">FOZ74_14010</name>
</gene>
<dbReference type="Gene3D" id="3.40.50.150">
    <property type="entry name" value="Vaccinia Virus protein VP39"/>
    <property type="match status" value="1"/>
</dbReference>
<dbReference type="InterPro" id="IPR040758">
    <property type="entry name" value="PrmC_N"/>
</dbReference>
<dbReference type="AlphaFoldDB" id="A0A5B8S0U9"/>
<sequence length="287" mass="30270">MSSTTTMRFALQQAQAQGLARIDAQMLLLHALGRAAHDRAWLIAHDDDALPAGAQIAFAGFVQRRLQGEPVAYLTGRKAFYGLDLAVDERVLDPRPDTETLVDWALEVLAPLSAPHAIDLGTGSGAIALALKARRPDAQVSAVDASEAALALARANAQALALPLHLRHGHWLEGVAECFDLIVSNPPYVAEGDPHLAALTHEPRMALVSGADGLADIRAIVGQAPARLRPGGWLLLEHGHDQASQVQALMQESGFIQVQGRKDLAGITRCTGGAIPAPRIPAAAGVE</sequence>
<keyword evidence="1 5" id="KW-0489">Methyltransferase</keyword>
<dbReference type="InterPro" id="IPR007848">
    <property type="entry name" value="Small_mtfrase_dom"/>
</dbReference>
<dbReference type="Proteomes" id="UP000321199">
    <property type="component" value="Chromosome"/>
</dbReference>
<feature type="binding site" evidence="5">
    <location>
        <position position="171"/>
    </location>
    <ligand>
        <name>S-adenosyl-L-methionine</name>
        <dbReference type="ChEBI" id="CHEBI:59789"/>
    </ligand>
</feature>
<reference evidence="8 9" key="1">
    <citation type="submission" date="2019-07" db="EMBL/GenBank/DDBJ databases">
        <title>Complete genome sequence of Comamonas sp. NLF 7-7 isolated from livestock.</title>
        <authorList>
            <person name="Kim D.H."/>
            <person name="Kim J.G."/>
        </authorList>
    </citation>
    <scope>NUCLEOTIDE SEQUENCE [LARGE SCALE GENOMIC DNA]</scope>
    <source>
        <strain evidence="8 9">NLF 7-7</strain>
    </source>
</reference>
<comment type="similarity">
    <text evidence="5">Belongs to the protein N5-glutamine methyltransferase family. PrmC subfamily.</text>
</comment>
<proteinExistence type="inferred from homology"/>
<evidence type="ECO:0000256" key="4">
    <source>
        <dbReference type="ARBA" id="ARBA00048391"/>
    </source>
</evidence>
<feature type="binding site" evidence="5">
    <location>
        <begin position="121"/>
        <end position="125"/>
    </location>
    <ligand>
        <name>S-adenosyl-L-methionine</name>
        <dbReference type="ChEBI" id="CHEBI:59789"/>
    </ligand>
</feature>
<dbReference type="KEGG" id="cof:FOZ74_14010"/>
<dbReference type="NCBIfam" id="TIGR00536">
    <property type="entry name" value="hemK_fam"/>
    <property type="match status" value="1"/>
</dbReference>
<protein>
    <recommendedName>
        <fullName evidence="5">Release factor glutamine methyltransferase</fullName>
        <shortName evidence="5">RF MTase</shortName>
        <ecNumber evidence="5">2.1.1.297</ecNumber>
    </recommendedName>
    <alternativeName>
        <fullName evidence="5">N5-glutamine methyltransferase PrmC</fullName>
    </alternativeName>
    <alternativeName>
        <fullName evidence="5">Protein-(glutamine-N5) MTase PrmC</fullName>
    </alternativeName>
    <alternativeName>
        <fullName evidence="5">Protein-glutamine N-methyltransferase PrmC</fullName>
    </alternativeName>
</protein>
<dbReference type="SUPFAM" id="SSF53335">
    <property type="entry name" value="S-adenosyl-L-methionine-dependent methyltransferases"/>
    <property type="match status" value="1"/>
</dbReference>
<dbReference type="EMBL" id="CP042344">
    <property type="protein sequence ID" value="QEA14047.1"/>
    <property type="molecule type" value="Genomic_DNA"/>
</dbReference>
<dbReference type="InterPro" id="IPR050320">
    <property type="entry name" value="N5-glutamine_MTase"/>
</dbReference>
<dbReference type="Pfam" id="PF05175">
    <property type="entry name" value="MTS"/>
    <property type="match status" value="1"/>
</dbReference>
<comment type="function">
    <text evidence="5">Methylates the class 1 translation termination release factors RF1/PrfA and RF2/PrfB on the glutamine residue of the universally conserved GGQ motif.</text>
</comment>
<dbReference type="GO" id="GO:0102559">
    <property type="term" value="F:peptide chain release factor N(5)-glutamine methyltransferase activity"/>
    <property type="evidence" value="ECO:0007669"/>
    <property type="project" value="UniProtKB-EC"/>
</dbReference>
<dbReference type="FunFam" id="3.40.50.150:FF:000053">
    <property type="entry name" value="Release factor glutamine methyltransferase"/>
    <property type="match status" value="1"/>
</dbReference>
<organism evidence="8 9">
    <name type="scientific">Comamonas flocculans</name>
    <dbReference type="NCBI Taxonomy" id="2597701"/>
    <lineage>
        <taxon>Bacteria</taxon>
        <taxon>Pseudomonadati</taxon>
        <taxon>Pseudomonadota</taxon>
        <taxon>Betaproteobacteria</taxon>
        <taxon>Burkholderiales</taxon>
        <taxon>Comamonadaceae</taxon>
        <taxon>Comamonas</taxon>
    </lineage>
</organism>
<evidence type="ECO:0000313" key="9">
    <source>
        <dbReference type="Proteomes" id="UP000321199"/>
    </source>
</evidence>
<dbReference type="OrthoDB" id="9800643at2"/>
<dbReference type="InterPro" id="IPR002052">
    <property type="entry name" value="DNA_methylase_N6_adenine_CS"/>
</dbReference>
<dbReference type="CDD" id="cd02440">
    <property type="entry name" value="AdoMet_MTases"/>
    <property type="match status" value="1"/>
</dbReference>
<dbReference type="PANTHER" id="PTHR18895">
    <property type="entry name" value="HEMK METHYLTRANSFERASE"/>
    <property type="match status" value="1"/>
</dbReference>
<feature type="domain" description="Methyltransferase small" evidence="6">
    <location>
        <begin position="107"/>
        <end position="196"/>
    </location>
</feature>
<feature type="binding site" evidence="5">
    <location>
        <position position="144"/>
    </location>
    <ligand>
        <name>S-adenosyl-L-methionine</name>
        <dbReference type="ChEBI" id="CHEBI:59789"/>
    </ligand>
</feature>
<dbReference type="NCBIfam" id="TIGR03534">
    <property type="entry name" value="RF_mod_PrmC"/>
    <property type="match status" value="1"/>
</dbReference>
<comment type="catalytic activity">
    <reaction evidence="4 5">
        <text>L-glutaminyl-[peptide chain release factor] + S-adenosyl-L-methionine = N(5)-methyl-L-glutaminyl-[peptide chain release factor] + S-adenosyl-L-homocysteine + H(+)</text>
        <dbReference type="Rhea" id="RHEA:42896"/>
        <dbReference type="Rhea" id="RHEA-COMP:10271"/>
        <dbReference type="Rhea" id="RHEA-COMP:10272"/>
        <dbReference type="ChEBI" id="CHEBI:15378"/>
        <dbReference type="ChEBI" id="CHEBI:30011"/>
        <dbReference type="ChEBI" id="CHEBI:57856"/>
        <dbReference type="ChEBI" id="CHEBI:59789"/>
        <dbReference type="ChEBI" id="CHEBI:61891"/>
        <dbReference type="EC" id="2.1.1.297"/>
    </reaction>
</comment>
<dbReference type="InterPro" id="IPR019874">
    <property type="entry name" value="RF_methyltr_PrmC"/>
</dbReference>
<evidence type="ECO:0000256" key="3">
    <source>
        <dbReference type="ARBA" id="ARBA00022691"/>
    </source>
</evidence>
<keyword evidence="9" id="KW-1185">Reference proteome</keyword>
<evidence type="ECO:0000259" key="6">
    <source>
        <dbReference type="Pfam" id="PF05175"/>
    </source>
</evidence>
<keyword evidence="3 5" id="KW-0949">S-adenosyl-L-methionine</keyword>
<dbReference type="GO" id="GO:0003676">
    <property type="term" value="F:nucleic acid binding"/>
    <property type="evidence" value="ECO:0007669"/>
    <property type="project" value="InterPro"/>
</dbReference>
<feature type="binding site" evidence="5">
    <location>
        <position position="185"/>
    </location>
    <ligand>
        <name>S-adenosyl-L-methionine</name>
        <dbReference type="ChEBI" id="CHEBI:59789"/>
    </ligand>
</feature>
<accession>A0A5B8S0U9</accession>
<evidence type="ECO:0000256" key="5">
    <source>
        <dbReference type="HAMAP-Rule" id="MF_02126"/>
    </source>
</evidence>
<feature type="binding site" evidence="5">
    <location>
        <begin position="185"/>
        <end position="188"/>
    </location>
    <ligand>
        <name>substrate</name>
    </ligand>
</feature>
<dbReference type="RefSeq" id="WP_146913629.1">
    <property type="nucleotide sequence ID" value="NZ_CP042344.1"/>
</dbReference>
<dbReference type="Gene3D" id="1.10.8.10">
    <property type="entry name" value="DNA helicase RuvA subunit, C-terminal domain"/>
    <property type="match status" value="1"/>
</dbReference>
<evidence type="ECO:0000259" key="7">
    <source>
        <dbReference type="Pfam" id="PF17827"/>
    </source>
</evidence>
<dbReference type="InterPro" id="IPR029063">
    <property type="entry name" value="SAM-dependent_MTases_sf"/>
</dbReference>
<dbReference type="InterPro" id="IPR004556">
    <property type="entry name" value="HemK-like"/>
</dbReference>
<evidence type="ECO:0000256" key="1">
    <source>
        <dbReference type="ARBA" id="ARBA00022603"/>
    </source>
</evidence>
<dbReference type="Pfam" id="PF17827">
    <property type="entry name" value="PrmC_N"/>
    <property type="match status" value="1"/>
</dbReference>